<name>A0A9J6FAL8_HAELO</name>
<proteinExistence type="predicted"/>
<dbReference type="AlphaFoldDB" id="A0A9J6FAL8"/>
<dbReference type="EMBL" id="JABSTR010000001">
    <property type="protein sequence ID" value="KAH9359481.1"/>
    <property type="molecule type" value="Genomic_DNA"/>
</dbReference>
<keyword evidence="2" id="KW-1185">Reference proteome</keyword>
<gene>
    <name evidence="1" type="ORF">HPB48_000085</name>
</gene>
<accession>A0A9J6FAL8</accession>
<comment type="caution">
    <text evidence="1">The sequence shown here is derived from an EMBL/GenBank/DDBJ whole genome shotgun (WGS) entry which is preliminary data.</text>
</comment>
<dbReference type="VEuPathDB" id="VectorBase:HLOH_049179"/>
<organism evidence="1 2">
    <name type="scientific">Haemaphysalis longicornis</name>
    <name type="common">Bush tick</name>
    <dbReference type="NCBI Taxonomy" id="44386"/>
    <lineage>
        <taxon>Eukaryota</taxon>
        <taxon>Metazoa</taxon>
        <taxon>Ecdysozoa</taxon>
        <taxon>Arthropoda</taxon>
        <taxon>Chelicerata</taxon>
        <taxon>Arachnida</taxon>
        <taxon>Acari</taxon>
        <taxon>Parasitiformes</taxon>
        <taxon>Ixodida</taxon>
        <taxon>Ixodoidea</taxon>
        <taxon>Ixodidae</taxon>
        <taxon>Haemaphysalinae</taxon>
        <taxon>Haemaphysalis</taxon>
    </lineage>
</organism>
<dbReference type="OrthoDB" id="6760781at2759"/>
<dbReference type="Proteomes" id="UP000821853">
    <property type="component" value="Chromosome 1"/>
</dbReference>
<reference evidence="1 2" key="1">
    <citation type="journal article" date="2020" name="Cell">
        <title>Large-Scale Comparative Analyses of Tick Genomes Elucidate Their Genetic Diversity and Vector Capacities.</title>
        <authorList>
            <consortium name="Tick Genome and Microbiome Consortium (TIGMIC)"/>
            <person name="Jia N."/>
            <person name="Wang J."/>
            <person name="Shi W."/>
            <person name="Du L."/>
            <person name="Sun Y."/>
            <person name="Zhan W."/>
            <person name="Jiang J.F."/>
            <person name="Wang Q."/>
            <person name="Zhang B."/>
            <person name="Ji P."/>
            <person name="Bell-Sakyi L."/>
            <person name="Cui X.M."/>
            <person name="Yuan T.T."/>
            <person name="Jiang B.G."/>
            <person name="Yang W.F."/>
            <person name="Lam T.T."/>
            <person name="Chang Q.C."/>
            <person name="Ding S.J."/>
            <person name="Wang X.J."/>
            <person name="Zhu J.G."/>
            <person name="Ruan X.D."/>
            <person name="Zhao L."/>
            <person name="Wei J.T."/>
            <person name="Ye R.Z."/>
            <person name="Que T.C."/>
            <person name="Du C.H."/>
            <person name="Zhou Y.H."/>
            <person name="Cheng J.X."/>
            <person name="Dai P.F."/>
            <person name="Guo W.B."/>
            <person name="Han X.H."/>
            <person name="Huang E.J."/>
            <person name="Li L.F."/>
            <person name="Wei W."/>
            <person name="Gao Y.C."/>
            <person name="Liu J.Z."/>
            <person name="Shao H.Z."/>
            <person name="Wang X."/>
            <person name="Wang C.C."/>
            <person name="Yang T.C."/>
            <person name="Huo Q.B."/>
            <person name="Li W."/>
            <person name="Chen H.Y."/>
            <person name="Chen S.E."/>
            <person name="Zhou L.G."/>
            <person name="Ni X.B."/>
            <person name="Tian J.H."/>
            <person name="Sheng Y."/>
            <person name="Liu T."/>
            <person name="Pan Y.S."/>
            <person name="Xia L.Y."/>
            <person name="Li J."/>
            <person name="Zhao F."/>
            <person name="Cao W.C."/>
        </authorList>
    </citation>
    <scope>NUCLEOTIDE SEQUENCE [LARGE SCALE GENOMIC DNA]</scope>
    <source>
        <strain evidence="1">HaeL-2018</strain>
    </source>
</reference>
<protein>
    <submittedName>
        <fullName evidence="1">Uncharacterized protein</fullName>
    </submittedName>
</protein>
<sequence>MQPIGGACLCRRSGRAEETSFHILKKCISVHEPRCSRRNIIEHQIITKLQSRHPGAQGTSERLIRDGEGSAFLPDIVLCRADKVFILDVAVTWDATPVAVDGACTAKKEKYRSLVPVFSPKPVEVLGLAFSARGLVVPKTRRAARVVGVIEGELGWLAARTIVDRIIGLNRFARICC</sequence>
<evidence type="ECO:0000313" key="1">
    <source>
        <dbReference type="EMBL" id="KAH9359481.1"/>
    </source>
</evidence>
<evidence type="ECO:0000313" key="2">
    <source>
        <dbReference type="Proteomes" id="UP000821853"/>
    </source>
</evidence>